<evidence type="ECO:0000313" key="3">
    <source>
        <dbReference type="Proteomes" id="UP000789375"/>
    </source>
</evidence>
<dbReference type="Proteomes" id="UP000789375">
    <property type="component" value="Unassembled WGS sequence"/>
</dbReference>
<evidence type="ECO:0000313" key="2">
    <source>
        <dbReference type="EMBL" id="CAG8699960.1"/>
    </source>
</evidence>
<sequence>MERRHGQNKDLDNLKELLAGRKLTEILAELDNRKQEIQNLNLDLTITREELSN</sequence>
<dbReference type="AlphaFoldDB" id="A0A9N9HQ24"/>
<keyword evidence="3" id="KW-1185">Reference proteome</keyword>
<gene>
    <name evidence="2" type="ORF">FMOSSE_LOCUS13774</name>
</gene>
<organism evidence="2 3">
    <name type="scientific">Funneliformis mosseae</name>
    <name type="common">Endomycorrhizal fungus</name>
    <name type="synonym">Glomus mosseae</name>
    <dbReference type="NCBI Taxonomy" id="27381"/>
    <lineage>
        <taxon>Eukaryota</taxon>
        <taxon>Fungi</taxon>
        <taxon>Fungi incertae sedis</taxon>
        <taxon>Mucoromycota</taxon>
        <taxon>Glomeromycotina</taxon>
        <taxon>Glomeromycetes</taxon>
        <taxon>Glomerales</taxon>
        <taxon>Glomeraceae</taxon>
        <taxon>Funneliformis</taxon>
    </lineage>
</organism>
<keyword evidence="1" id="KW-0175">Coiled coil</keyword>
<feature type="coiled-coil region" evidence="1">
    <location>
        <begin position="23"/>
        <end position="50"/>
    </location>
</feature>
<name>A0A9N9HQ24_FUNMO</name>
<evidence type="ECO:0000256" key="1">
    <source>
        <dbReference type="SAM" id="Coils"/>
    </source>
</evidence>
<dbReference type="EMBL" id="CAJVPP010008807">
    <property type="protein sequence ID" value="CAG8699960.1"/>
    <property type="molecule type" value="Genomic_DNA"/>
</dbReference>
<proteinExistence type="predicted"/>
<accession>A0A9N9HQ24</accession>
<feature type="non-terminal residue" evidence="2">
    <location>
        <position position="53"/>
    </location>
</feature>
<reference evidence="2" key="1">
    <citation type="submission" date="2021-06" db="EMBL/GenBank/DDBJ databases">
        <authorList>
            <person name="Kallberg Y."/>
            <person name="Tangrot J."/>
            <person name="Rosling A."/>
        </authorList>
    </citation>
    <scope>NUCLEOTIDE SEQUENCE</scope>
    <source>
        <strain evidence="2">87-6 pot B 2015</strain>
    </source>
</reference>
<comment type="caution">
    <text evidence="2">The sequence shown here is derived from an EMBL/GenBank/DDBJ whole genome shotgun (WGS) entry which is preliminary data.</text>
</comment>
<protein>
    <submittedName>
        <fullName evidence="2">3255_t:CDS:1</fullName>
    </submittedName>
</protein>